<evidence type="ECO:0000259" key="1">
    <source>
        <dbReference type="Pfam" id="PF06159"/>
    </source>
</evidence>
<name>A0A9Q0GJN1_9ROSI</name>
<dbReference type="InterPro" id="IPR010378">
    <property type="entry name" value="TRAPPC13"/>
</dbReference>
<dbReference type="EMBL" id="JAKUCV010000222">
    <property type="protein sequence ID" value="KAJ4850778.1"/>
    <property type="molecule type" value="Genomic_DNA"/>
</dbReference>
<evidence type="ECO:0000313" key="2">
    <source>
        <dbReference type="EMBL" id="KAJ4850778.1"/>
    </source>
</evidence>
<protein>
    <recommendedName>
        <fullName evidence="1">Trafficking protein particle complex subunit 13 N-terminal domain-containing protein</fullName>
    </recommendedName>
</protein>
<dbReference type="GO" id="GO:1990072">
    <property type="term" value="C:TRAPPIII protein complex"/>
    <property type="evidence" value="ECO:0007669"/>
    <property type="project" value="TreeGrafter"/>
</dbReference>
<keyword evidence="3" id="KW-1185">Reference proteome</keyword>
<sequence>MTTPAGTQSLAFRVMRLCRPSLHVDTPLLLDPADLIVGEDIFDDPLAASHLPSLIHNHVNDSSDLSYRNRFLLRHPSDSLGLSGLLVLPQAFGAIYLGETFCSYISINNSSNFEVRDVIIKVRVVKGHIQAPNTH</sequence>
<dbReference type="AlphaFoldDB" id="A0A9Q0GJN1"/>
<organism evidence="2 3">
    <name type="scientific">Turnera subulata</name>
    <dbReference type="NCBI Taxonomy" id="218843"/>
    <lineage>
        <taxon>Eukaryota</taxon>
        <taxon>Viridiplantae</taxon>
        <taxon>Streptophyta</taxon>
        <taxon>Embryophyta</taxon>
        <taxon>Tracheophyta</taxon>
        <taxon>Spermatophyta</taxon>
        <taxon>Magnoliopsida</taxon>
        <taxon>eudicotyledons</taxon>
        <taxon>Gunneridae</taxon>
        <taxon>Pentapetalae</taxon>
        <taxon>rosids</taxon>
        <taxon>fabids</taxon>
        <taxon>Malpighiales</taxon>
        <taxon>Passifloraceae</taxon>
        <taxon>Turnera</taxon>
    </lineage>
</organism>
<comment type="caution">
    <text evidence="2">The sequence shown here is derived from an EMBL/GenBank/DDBJ whole genome shotgun (WGS) entry which is preliminary data.</text>
</comment>
<dbReference type="Pfam" id="PF06159">
    <property type="entry name" value="TRAPPC13_N"/>
    <property type="match status" value="1"/>
</dbReference>
<dbReference type="PANTHER" id="PTHR13134:SF3">
    <property type="entry name" value="TRAFFICKING PROTEIN PARTICLE COMPLEX SUBUNIT 13"/>
    <property type="match status" value="1"/>
</dbReference>
<feature type="domain" description="Trafficking protein particle complex subunit 13 N-terminal" evidence="1">
    <location>
        <begin position="9"/>
        <end position="123"/>
    </location>
</feature>
<dbReference type="InterPro" id="IPR055427">
    <property type="entry name" value="TRAPPC13_N"/>
</dbReference>
<dbReference type="Proteomes" id="UP001141552">
    <property type="component" value="Unassembled WGS sequence"/>
</dbReference>
<dbReference type="OrthoDB" id="10250284at2759"/>
<dbReference type="PANTHER" id="PTHR13134">
    <property type="entry name" value="TRAFFICKING PROTEIN PARTICLE COMPLEX SUBUNIT 13"/>
    <property type="match status" value="1"/>
</dbReference>
<gene>
    <name evidence="2" type="ORF">Tsubulata_013829</name>
</gene>
<reference evidence="2" key="2">
    <citation type="journal article" date="2023" name="Plants (Basel)">
        <title>Annotation of the Turnera subulata (Passifloraceae) Draft Genome Reveals the S-Locus Evolved after the Divergence of Turneroideae from Passifloroideae in a Stepwise Manner.</title>
        <authorList>
            <person name="Henning P.M."/>
            <person name="Roalson E.H."/>
            <person name="Mir W."/>
            <person name="McCubbin A.G."/>
            <person name="Shore J.S."/>
        </authorList>
    </citation>
    <scope>NUCLEOTIDE SEQUENCE</scope>
    <source>
        <strain evidence="2">F60SS</strain>
    </source>
</reference>
<accession>A0A9Q0GJN1</accession>
<reference evidence="2" key="1">
    <citation type="submission" date="2022-02" db="EMBL/GenBank/DDBJ databases">
        <authorList>
            <person name="Henning P.M."/>
            <person name="McCubbin A.G."/>
            <person name="Shore J.S."/>
        </authorList>
    </citation>
    <scope>NUCLEOTIDE SEQUENCE</scope>
    <source>
        <strain evidence="2">F60SS</strain>
        <tissue evidence="2">Leaves</tissue>
    </source>
</reference>
<proteinExistence type="predicted"/>
<evidence type="ECO:0000313" key="3">
    <source>
        <dbReference type="Proteomes" id="UP001141552"/>
    </source>
</evidence>